<gene>
    <name evidence="5" type="ORF">DEH80_11835</name>
</gene>
<keyword evidence="6" id="KW-1185">Reference proteome</keyword>
<evidence type="ECO:0000256" key="1">
    <source>
        <dbReference type="SAM" id="MobiDB-lite"/>
    </source>
</evidence>
<dbReference type="Proteomes" id="UP000251800">
    <property type="component" value="Unassembled WGS sequence"/>
</dbReference>
<name>A0A363UJ76_9GAMM</name>
<evidence type="ECO:0000259" key="3">
    <source>
        <dbReference type="PROSITE" id="PS50113"/>
    </source>
</evidence>
<dbReference type="PANTHER" id="PTHR44757:SF2">
    <property type="entry name" value="BIOFILM ARCHITECTURE MAINTENANCE PROTEIN MBAA"/>
    <property type="match status" value="1"/>
</dbReference>
<dbReference type="SUPFAM" id="SSF55785">
    <property type="entry name" value="PYP-like sensor domain (PAS domain)"/>
    <property type="match status" value="1"/>
</dbReference>
<evidence type="ECO:0000259" key="2">
    <source>
        <dbReference type="PROSITE" id="PS50112"/>
    </source>
</evidence>
<dbReference type="OrthoDB" id="7991996at2"/>
<dbReference type="InterPro" id="IPR035965">
    <property type="entry name" value="PAS-like_dom_sf"/>
</dbReference>
<dbReference type="Gene3D" id="3.30.70.270">
    <property type="match status" value="1"/>
</dbReference>
<dbReference type="PROSITE" id="PS50113">
    <property type="entry name" value="PAC"/>
    <property type="match status" value="1"/>
</dbReference>
<dbReference type="PANTHER" id="PTHR44757">
    <property type="entry name" value="DIGUANYLATE CYCLASE DGCP"/>
    <property type="match status" value="1"/>
</dbReference>
<dbReference type="InterPro" id="IPR000160">
    <property type="entry name" value="GGDEF_dom"/>
</dbReference>
<dbReference type="CDD" id="cd00130">
    <property type="entry name" value="PAS"/>
    <property type="match status" value="1"/>
</dbReference>
<evidence type="ECO:0008006" key="7">
    <source>
        <dbReference type="Google" id="ProtNLM"/>
    </source>
</evidence>
<dbReference type="PROSITE" id="PS50887">
    <property type="entry name" value="GGDEF"/>
    <property type="match status" value="1"/>
</dbReference>
<feature type="region of interest" description="Disordered" evidence="1">
    <location>
        <begin position="320"/>
        <end position="347"/>
    </location>
</feature>
<dbReference type="PROSITE" id="PS50112">
    <property type="entry name" value="PAS"/>
    <property type="match status" value="1"/>
</dbReference>
<feature type="domain" description="GGDEF" evidence="4">
    <location>
        <begin position="178"/>
        <end position="315"/>
    </location>
</feature>
<dbReference type="Pfam" id="PF00990">
    <property type="entry name" value="GGDEF"/>
    <property type="match status" value="1"/>
</dbReference>
<dbReference type="Gene3D" id="3.30.450.20">
    <property type="entry name" value="PAS domain"/>
    <property type="match status" value="1"/>
</dbReference>
<dbReference type="NCBIfam" id="TIGR00254">
    <property type="entry name" value="GGDEF"/>
    <property type="match status" value="1"/>
</dbReference>
<dbReference type="SUPFAM" id="SSF55073">
    <property type="entry name" value="Nucleotide cyclase"/>
    <property type="match status" value="1"/>
</dbReference>
<dbReference type="NCBIfam" id="TIGR00229">
    <property type="entry name" value="sensory_box"/>
    <property type="match status" value="1"/>
</dbReference>
<dbReference type="RefSeq" id="WP_109720717.1">
    <property type="nucleotide sequence ID" value="NZ_QEQK01000010.1"/>
</dbReference>
<dbReference type="SMART" id="SM00267">
    <property type="entry name" value="GGDEF"/>
    <property type="match status" value="1"/>
</dbReference>
<comment type="caution">
    <text evidence="5">The sequence shown here is derived from an EMBL/GenBank/DDBJ whole genome shotgun (WGS) entry which is preliminary data.</text>
</comment>
<dbReference type="Pfam" id="PF13426">
    <property type="entry name" value="PAS_9"/>
    <property type="match status" value="1"/>
</dbReference>
<feature type="domain" description="PAS" evidence="2">
    <location>
        <begin position="4"/>
        <end position="77"/>
    </location>
</feature>
<dbReference type="InterPro" id="IPR000014">
    <property type="entry name" value="PAS"/>
</dbReference>
<evidence type="ECO:0000313" key="6">
    <source>
        <dbReference type="Proteomes" id="UP000251800"/>
    </source>
</evidence>
<protein>
    <recommendedName>
        <fullName evidence="7">Sensor domain-containing diguanylate cyclase</fullName>
    </recommendedName>
</protein>
<dbReference type="InterPro" id="IPR001610">
    <property type="entry name" value="PAC"/>
</dbReference>
<dbReference type="InterPro" id="IPR029787">
    <property type="entry name" value="Nucleotide_cyclase"/>
</dbReference>
<dbReference type="InterPro" id="IPR052155">
    <property type="entry name" value="Biofilm_reg_signaling"/>
</dbReference>
<reference evidence="5 6" key="1">
    <citation type="submission" date="2018-05" db="EMBL/GenBank/DDBJ databases">
        <title>Abyssibacter profundi OUC007T gen. nov., sp. nov, a marine bacterium isolated from seawater of the Mariana Trench.</title>
        <authorList>
            <person name="Zhou S."/>
        </authorList>
    </citation>
    <scope>NUCLEOTIDE SEQUENCE [LARGE SCALE GENOMIC DNA]</scope>
    <source>
        <strain evidence="5 6">OUC007</strain>
    </source>
</reference>
<sequence>MLDVNVLMRAVQDSADSVVITQVGDGGDHPIVFINHAFARMTGYAEAEVLGRDCRFLNEGLDRQPELDRLRDALASGLHCRVVVENLRKDGSRFWNELSISPVRNPDGRLTHFLGIQHDVTEQLQQQRALETQAVTAGFQLDELASKVYHDHLTELVNRRGFDEALARLWASDSPRDRPFALLRIDVDFFESFNDAHGQTDGDHCLQDVARAIQNTVSDERATVARYVNDEFAVLVPGYDTQQVEALGEKIRSAVELLNIERADVPSRRVTVSVGGTVVEAHDVPAVTIDQVQRFVDAALFVARGGRDIFLGTGNSVDIRPIASRRQPPTKPQTGSVAPNRHPGNLA</sequence>
<feature type="domain" description="PAC" evidence="3">
    <location>
        <begin position="80"/>
        <end position="132"/>
    </location>
</feature>
<dbReference type="CDD" id="cd01949">
    <property type="entry name" value="GGDEF"/>
    <property type="match status" value="1"/>
</dbReference>
<dbReference type="InterPro" id="IPR043128">
    <property type="entry name" value="Rev_trsase/Diguanyl_cyclase"/>
</dbReference>
<dbReference type="AlphaFoldDB" id="A0A363UJ76"/>
<organism evidence="5 6">
    <name type="scientific">Abyssibacter profundi</name>
    <dbReference type="NCBI Taxonomy" id="2182787"/>
    <lineage>
        <taxon>Bacteria</taxon>
        <taxon>Pseudomonadati</taxon>
        <taxon>Pseudomonadota</taxon>
        <taxon>Gammaproteobacteria</taxon>
        <taxon>Chromatiales</taxon>
        <taxon>Oceanococcaceae</taxon>
        <taxon>Abyssibacter</taxon>
    </lineage>
</organism>
<dbReference type="SMART" id="SM00086">
    <property type="entry name" value="PAC"/>
    <property type="match status" value="1"/>
</dbReference>
<dbReference type="EMBL" id="QEQK01000010">
    <property type="protein sequence ID" value="PWN55479.1"/>
    <property type="molecule type" value="Genomic_DNA"/>
</dbReference>
<dbReference type="SMART" id="SM00091">
    <property type="entry name" value="PAS"/>
    <property type="match status" value="1"/>
</dbReference>
<dbReference type="InterPro" id="IPR000700">
    <property type="entry name" value="PAS-assoc_C"/>
</dbReference>
<evidence type="ECO:0000259" key="4">
    <source>
        <dbReference type="PROSITE" id="PS50887"/>
    </source>
</evidence>
<accession>A0A363UJ76</accession>
<evidence type="ECO:0000313" key="5">
    <source>
        <dbReference type="EMBL" id="PWN55479.1"/>
    </source>
</evidence>
<proteinExistence type="predicted"/>